<evidence type="ECO:0000256" key="1">
    <source>
        <dbReference type="SAM" id="MobiDB-lite"/>
    </source>
</evidence>
<name>A0A7J7MUZ9_9MAGN</name>
<dbReference type="AlphaFoldDB" id="A0A7J7MUZ9"/>
<dbReference type="PANTHER" id="PTHR47584">
    <property type="match status" value="1"/>
</dbReference>
<dbReference type="PANTHER" id="PTHR47584:SF17">
    <property type="entry name" value="MYB_SANT-LIKE DNA-BINDING DOMAIN PROTEIN"/>
    <property type="match status" value="1"/>
</dbReference>
<protein>
    <recommendedName>
        <fullName evidence="2">Myb/SANT-like domain-containing protein</fullName>
    </recommendedName>
</protein>
<sequence>MGRKKAQQVDGEDKEKKAKHVFRKHLIIKIAFIEKCQKQINKKRLQGNSLSPAAWKEVMDEMNAEFYQAFTQKELKNQWDYLRKSYMLWRSLTTRTGHGYDEASGTFDWPKEYWADILVLLKGLFEGTIATGDYAYATGSEYVPTTQLTSEFVHIVDGDILMDTTDFGASGIDNPWDGMNISIDDVPISPTTQPSPTNTTPRTPASRNGSAKGKRSAANVEPSSLINKLIYAISNNGLGSGSNNNNNTMSEVMHILDNMLETNEIDESFYYLVLKMLGGADQSNYRIIFLNLDERRRLGFLKMLI</sequence>
<evidence type="ECO:0000259" key="2">
    <source>
        <dbReference type="Pfam" id="PF12776"/>
    </source>
</evidence>
<dbReference type="InterPro" id="IPR024752">
    <property type="entry name" value="Myb/SANT-like_dom"/>
</dbReference>
<keyword evidence="4" id="KW-1185">Reference proteome</keyword>
<evidence type="ECO:0000313" key="4">
    <source>
        <dbReference type="Proteomes" id="UP000541444"/>
    </source>
</evidence>
<dbReference type="Proteomes" id="UP000541444">
    <property type="component" value="Unassembled WGS sequence"/>
</dbReference>
<proteinExistence type="predicted"/>
<feature type="domain" description="Myb/SANT-like" evidence="2">
    <location>
        <begin position="32"/>
        <end position="116"/>
    </location>
</feature>
<reference evidence="3 4" key="1">
    <citation type="journal article" date="2020" name="IScience">
        <title>Genome Sequencing of the Endangered Kingdonia uniflora (Circaeasteraceae, Ranunculales) Reveals Potential Mechanisms of Evolutionary Specialization.</title>
        <authorList>
            <person name="Sun Y."/>
            <person name="Deng T."/>
            <person name="Zhang A."/>
            <person name="Moore M.J."/>
            <person name="Landis J.B."/>
            <person name="Lin N."/>
            <person name="Zhang H."/>
            <person name="Zhang X."/>
            <person name="Huang J."/>
            <person name="Zhang X."/>
            <person name="Sun H."/>
            <person name="Wang H."/>
        </authorList>
    </citation>
    <scope>NUCLEOTIDE SEQUENCE [LARGE SCALE GENOMIC DNA]</scope>
    <source>
        <strain evidence="3">TB1705</strain>
        <tissue evidence="3">Leaf</tissue>
    </source>
</reference>
<dbReference type="Pfam" id="PF12776">
    <property type="entry name" value="Myb_DNA-bind_3"/>
    <property type="match status" value="1"/>
</dbReference>
<evidence type="ECO:0000313" key="3">
    <source>
        <dbReference type="EMBL" id="KAF6158664.1"/>
    </source>
</evidence>
<gene>
    <name evidence="3" type="ORF">GIB67_040178</name>
</gene>
<dbReference type="EMBL" id="JACGCM010001219">
    <property type="protein sequence ID" value="KAF6158664.1"/>
    <property type="molecule type" value="Genomic_DNA"/>
</dbReference>
<accession>A0A7J7MUZ9</accession>
<dbReference type="OrthoDB" id="1730132at2759"/>
<dbReference type="InterPro" id="IPR045026">
    <property type="entry name" value="LIMYB"/>
</dbReference>
<feature type="non-terminal residue" evidence="3">
    <location>
        <position position="1"/>
    </location>
</feature>
<organism evidence="3 4">
    <name type="scientific">Kingdonia uniflora</name>
    <dbReference type="NCBI Taxonomy" id="39325"/>
    <lineage>
        <taxon>Eukaryota</taxon>
        <taxon>Viridiplantae</taxon>
        <taxon>Streptophyta</taxon>
        <taxon>Embryophyta</taxon>
        <taxon>Tracheophyta</taxon>
        <taxon>Spermatophyta</taxon>
        <taxon>Magnoliopsida</taxon>
        <taxon>Ranunculales</taxon>
        <taxon>Circaeasteraceae</taxon>
        <taxon>Kingdonia</taxon>
    </lineage>
</organism>
<feature type="compositionally biased region" description="Low complexity" evidence="1">
    <location>
        <begin position="187"/>
        <end position="206"/>
    </location>
</feature>
<feature type="region of interest" description="Disordered" evidence="1">
    <location>
        <begin position="183"/>
        <end position="220"/>
    </location>
</feature>
<comment type="caution">
    <text evidence="3">The sequence shown here is derived from an EMBL/GenBank/DDBJ whole genome shotgun (WGS) entry which is preliminary data.</text>
</comment>